<protein>
    <submittedName>
        <fullName evidence="5">GDSL-like Lipase/Acylhydrolase family protein</fullName>
    </submittedName>
</protein>
<evidence type="ECO:0000256" key="1">
    <source>
        <dbReference type="PIRSR" id="PIRSR637460-1"/>
    </source>
</evidence>
<evidence type="ECO:0000256" key="2">
    <source>
        <dbReference type="PIRSR" id="PIRSR637460-2"/>
    </source>
</evidence>
<feature type="disulfide bond" evidence="2">
    <location>
        <begin position="56"/>
        <end position="81"/>
    </location>
</feature>
<dbReference type="SUPFAM" id="SSF52266">
    <property type="entry name" value="SGNH hydrolase"/>
    <property type="match status" value="1"/>
</dbReference>
<dbReference type="GO" id="GO:0004806">
    <property type="term" value="F:triacylglycerol lipase activity"/>
    <property type="evidence" value="ECO:0007669"/>
    <property type="project" value="TreeGrafter"/>
</dbReference>
<dbReference type="OrthoDB" id="5503950at2"/>
<feature type="signal peptide" evidence="3">
    <location>
        <begin position="1"/>
        <end position="28"/>
    </location>
</feature>
<dbReference type="PANTHER" id="PTHR37981">
    <property type="entry name" value="LIPASE 2"/>
    <property type="match status" value="1"/>
</dbReference>
<organism evidence="5 6">
    <name type="scientific">Jatrophihabitans endophyticus</name>
    <dbReference type="NCBI Taxonomy" id="1206085"/>
    <lineage>
        <taxon>Bacteria</taxon>
        <taxon>Bacillati</taxon>
        <taxon>Actinomycetota</taxon>
        <taxon>Actinomycetes</taxon>
        <taxon>Jatrophihabitantales</taxon>
        <taxon>Jatrophihabitantaceae</taxon>
        <taxon>Jatrophihabitans</taxon>
    </lineage>
</organism>
<sequence length="263" mass="27341">MRRIPVLFATLVAALGAVLALASPVAAAAAVHYVALGDSYSSGVGAGDYVDSSGSCDRSTNAYSQVWADAHSPASYTSVACSGATTADVVADQLSALSATTTLVSITIGGNDEDFAGVMKDCNLKSDDTCVSEIDAAEADARSALSGKLDSLFAQIRDRSPDAELVVLNYPDFYDLDADCVGLSQTKRTKIDEGIDVLSTVLSGAASRAGATFADVRPAFAGHEICDDNRWLHSVNFADFGISYHPTEDGHRSAYYPTFAAAA</sequence>
<dbReference type="PANTHER" id="PTHR37981:SF1">
    <property type="entry name" value="SGNH HYDROLASE-TYPE ESTERASE DOMAIN-CONTAINING PROTEIN"/>
    <property type="match status" value="1"/>
</dbReference>
<dbReference type="Pfam" id="PF13472">
    <property type="entry name" value="Lipase_GDSL_2"/>
    <property type="match status" value="1"/>
</dbReference>
<feature type="domain" description="SGNH hydrolase-type esterase" evidence="4">
    <location>
        <begin position="35"/>
        <end position="252"/>
    </location>
</feature>
<dbReference type="GO" id="GO:0019433">
    <property type="term" value="P:triglyceride catabolic process"/>
    <property type="evidence" value="ECO:0007669"/>
    <property type="project" value="TreeGrafter"/>
</dbReference>
<dbReference type="Gene3D" id="3.40.50.1110">
    <property type="entry name" value="SGNH hydrolase"/>
    <property type="match status" value="1"/>
</dbReference>
<reference evidence="5 6" key="1">
    <citation type="submission" date="2016-11" db="EMBL/GenBank/DDBJ databases">
        <authorList>
            <person name="Jaros S."/>
            <person name="Januszkiewicz K."/>
            <person name="Wedrychowicz H."/>
        </authorList>
    </citation>
    <scope>NUCLEOTIDE SEQUENCE [LARGE SCALE GENOMIC DNA]</scope>
    <source>
        <strain evidence="5 6">DSM 45627</strain>
    </source>
</reference>
<feature type="active site" evidence="1">
    <location>
        <position position="245"/>
    </location>
</feature>
<dbReference type="InterPro" id="IPR037460">
    <property type="entry name" value="SEST-like"/>
</dbReference>
<dbReference type="InterPro" id="IPR013830">
    <property type="entry name" value="SGNH_hydro"/>
</dbReference>
<evidence type="ECO:0000313" key="6">
    <source>
        <dbReference type="Proteomes" id="UP000186132"/>
    </source>
</evidence>
<dbReference type="RefSeq" id="WP_143168153.1">
    <property type="nucleotide sequence ID" value="NZ_FQVU01000003.1"/>
</dbReference>
<evidence type="ECO:0000259" key="4">
    <source>
        <dbReference type="Pfam" id="PF13472"/>
    </source>
</evidence>
<dbReference type="AlphaFoldDB" id="A0A1M5LJ41"/>
<proteinExistence type="predicted"/>
<dbReference type="EMBL" id="FQVU01000003">
    <property type="protein sequence ID" value="SHG64383.1"/>
    <property type="molecule type" value="Genomic_DNA"/>
</dbReference>
<name>A0A1M5LJ41_9ACTN</name>
<feature type="disulfide bond" evidence="2">
    <location>
        <begin position="122"/>
        <end position="130"/>
    </location>
</feature>
<dbReference type="CDD" id="cd01823">
    <property type="entry name" value="SEST_like"/>
    <property type="match status" value="1"/>
</dbReference>
<gene>
    <name evidence="5" type="ORF">SAMN05443575_2450</name>
</gene>
<dbReference type="InterPro" id="IPR036514">
    <property type="entry name" value="SGNH_hydro_sf"/>
</dbReference>
<feature type="disulfide bond" evidence="2">
    <location>
        <begin position="180"/>
        <end position="226"/>
    </location>
</feature>
<keyword evidence="3" id="KW-0732">Signal</keyword>
<keyword evidence="5" id="KW-0378">Hydrolase</keyword>
<feature type="chain" id="PRO_5038455306" evidence="3">
    <location>
        <begin position="29"/>
        <end position="263"/>
    </location>
</feature>
<evidence type="ECO:0000256" key="3">
    <source>
        <dbReference type="SAM" id="SignalP"/>
    </source>
</evidence>
<feature type="active site" description="Nucleophile" evidence="1">
    <location>
        <position position="39"/>
    </location>
</feature>
<dbReference type="Proteomes" id="UP000186132">
    <property type="component" value="Unassembled WGS sequence"/>
</dbReference>
<evidence type="ECO:0000313" key="5">
    <source>
        <dbReference type="EMBL" id="SHG64383.1"/>
    </source>
</evidence>
<keyword evidence="2" id="KW-1015">Disulfide bond</keyword>
<keyword evidence="6" id="KW-1185">Reference proteome</keyword>
<accession>A0A1M5LJ41</accession>
<dbReference type="STRING" id="1206085.SAMN05443575_2450"/>